<evidence type="ECO:0000313" key="1">
    <source>
        <dbReference type="EMBL" id="TFK46351.1"/>
    </source>
</evidence>
<dbReference type="EMBL" id="ML213530">
    <property type="protein sequence ID" value="TFK46351.1"/>
    <property type="molecule type" value="Genomic_DNA"/>
</dbReference>
<keyword evidence="2" id="KW-1185">Reference proteome</keyword>
<sequence>MEPLTQPCSLCGIICGVSLCSPCKALTGFSSEHLDWLDRQKHWHAPLPSVVQVTGILFPANEDAPRLVTVQCTVEHQNEVSDDDGAQVYRPGLQSFLGNGSYDGRLIDTFGMSGETIQKPLRLFTQVNDDLPLNQCVQKLMEGQAAHDWRGNLLVMKAPDINSAKYVDTSMDDLPCIKAFFEWYPVRFYSITISATGWSM</sequence>
<reference evidence="1 2" key="1">
    <citation type="journal article" date="2019" name="Nat. Ecol. Evol.">
        <title>Megaphylogeny resolves global patterns of mushroom evolution.</title>
        <authorList>
            <person name="Varga T."/>
            <person name="Krizsan K."/>
            <person name="Foldi C."/>
            <person name="Dima B."/>
            <person name="Sanchez-Garcia M."/>
            <person name="Sanchez-Ramirez S."/>
            <person name="Szollosi G.J."/>
            <person name="Szarkandi J.G."/>
            <person name="Papp V."/>
            <person name="Albert L."/>
            <person name="Andreopoulos W."/>
            <person name="Angelini C."/>
            <person name="Antonin V."/>
            <person name="Barry K.W."/>
            <person name="Bougher N.L."/>
            <person name="Buchanan P."/>
            <person name="Buyck B."/>
            <person name="Bense V."/>
            <person name="Catcheside P."/>
            <person name="Chovatia M."/>
            <person name="Cooper J."/>
            <person name="Damon W."/>
            <person name="Desjardin D."/>
            <person name="Finy P."/>
            <person name="Geml J."/>
            <person name="Haridas S."/>
            <person name="Hughes K."/>
            <person name="Justo A."/>
            <person name="Karasinski D."/>
            <person name="Kautmanova I."/>
            <person name="Kiss B."/>
            <person name="Kocsube S."/>
            <person name="Kotiranta H."/>
            <person name="LaButti K.M."/>
            <person name="Lechner B.E."/>
            <person name="Liimatainen K."/>
            <person name="Lipzen A."/>
            <person name="Lukacs Z."/>
            <person name="Mihaltcheva S."/>
            <person name="Morgado L.N."/>
            <person name="Niskanen T."/>
            <person name="Noordeloos M.E."/>
            <person name="Ohm R.A."/>
            <person name="Ortiz-Santana B."/>
            <person name="Ovrebo C."/>
            <person name="Racz N."/>
            <person name="Riley R."/>
            <person name="Savchenko A."/>
            <person name="Shiryaev A."/>
            <person name="Soop K."/>
            <person name="Spirin V."/>
            <person name="Szebenyi C."/>
            <person name="Tomsovsky M."/>
            <person name="Tulloss R.E."/>
            <person name="Uehling J."/>
            <person name="Grigoriev I.V."/>
            <person name="Vagvolgyi C."/>
            <person name="Papp T."/>
            <person name="Martin F.M."/>
            <person name="Miettinen O."/>
            <person name="Hibbett D.S."/>
            <person name="Nagy L.G."/>
        </authorList>
    </citation>
    <scope>NUCLEOTIDE SEQUENCE [LARGE SCALE GENOMIC DNA]</scope>
    <source>
        <strain evidence="1 2">OMC1185</strain>
    </source>
</reference>
<gene>
    <name evidence="1" type="ORF">OE88DRAFT_1667668</name>
</gene>
<proteinExistence type="predicted"/>
<dbReference type="AlphaFoldDB" id="A0A5C3MXZ3"/>
<dbReference type="STRING" id="5364.A0A5C3MXZ3"/>
<dbReference type="OrthoDB" id="437457at2759"/>
<organism evidence="1 2">
    <name type="scientific">Heliocybe sulcata</name>
    <dbReference type="NCBI Taxonomy" id="5364"/>
    <lineage>
        <taxon>Eukaryota</taxon>
        <taxon>Fungi</taxon>
        <taxon>Dikarya</taxon>
        <taxon>Basidiomycota</taxon>
        <taxon>Agaricomycotina</taxon>
        <taxon>Agaricomycetes</taxon>
        <taxon>Gloeophyllales</taxon>
        <taxon>Gloeophyllaceae</taxon>
        <taxon>Heliocybe</taxon>
    </lineage>
</organism>
<evidence type="ECO:0000313" key="2">
    <source>
        <dbReference type="Proteomes" id="UP000305948"/>
    </source>
</evidence>
<accession>A0A5C3MXZ3</accession>
<dbReference type="Proteomes" id="UP000305948">
    <property type="component" value="Unassembled WGS sequence"/>
</dbReference>
<protein>
    <submittedName>
        <fullName evidence="1">Uncharacterized protein</fullName>
    </submittedName>
</protein>
<name>A0A5C3MXZ3_9AGAM</name>